<evidence type="ECO:0000313" key="1">
    <source>
        <dbReference type="EMBL" id="KAL3838770.1"/>
    </source>
</evidence>
<reference evidence="1 2" key="1">
    <citation type="submission" date="2024-12" db="EMBL/GenBank/DDBJ databases">
        <title>The unique morphological basis and parallel evolutionary history of personate flowers in Penstemon.</title>
        <authorList>
            <person name="Depatie T.H."/>
            <person name="Wessinger C.A."/>
        </authorList>
    </citation>
    <scope>NUCLEOTIDE SEQUENCE [LARGE SCALE GENOMIC DNA]</scope>
    <source>
        <strain evidence="1">WTNN_2</strain>
        <tissue evidence="1">Leaf</tissue>
    </source>
</reference>
<name>A0ABD3TPX0_9LAMI</name>
<dbReference type="Proteomes" id="UP001634393">
    <property type="component" value="Unassembled WGS sequence"/>
</dbReference>
<evidence type="ECO:0000313" key="2">
    <source>
        <dbReference type="Proteomes" id="UP001634393"/>
    </source>
</evidence>
<proteinExistence type="predicted"/>
<dbReference type="EMBL" id="JBJXBP010000003">
    <property type="protein sequence ID" value="KAL3838770.1"/>
    <property type="molecule type" value="Genomic_DNA"/>
</dbReference>
<dbReference type="AlphaFoldDB" id="A0ABD3TPX0"/>
<comment type="caution">
    <text evidence="1">The sequence shown here is derived from an EMBL/GenBank/DDBJ whole genome shotgun (WGS) entry which is preliminary data.</text>
</comment>
<organism evidence="1 2">
    <name type="scientific">Penstemon smallii</name>
    <dbReference type="NCBI Taxonomy" id="265156"/>
    <lineage>
        <taxon>Eukaryota</taxon>
        <taxon>Viridiplantae</taxon>
        <taxon>Streptophyta</taxon>
        <taxon>Embryophyta</taxon>
        <taxon>Tracheophyta</taxon>
        <taxon>Spermatophyta</taxon>
        <taxon>Magnoliopsida</taxon>
        <taxon>eudicotyledons</taxon>
        <taxon>Gunneridae</taxon>
        <taxon>Pentapetalae</taxon>
        <taxon>asterids</taxon>
        <taxon>lamiids</taxon>
        <taxon>Lamiales</taxon>
        <taxon>Plantaginaceae</taxon>
        <taxon>Cheloneae</taxon>
        <taxon>Penstemon</taxon>
    </lineage>
</organism>
<protein>
    <submittedName>
        <fullName evidence="1">Uncharacterized protein</fullName>
    </submittedName>
</protein>
<keyword evidence="2" id="KW-1185">Reference proteome</keyword>
<accession>A0ABD3TPX0</accession>
<sequence length="63" mass="6938">MKLTDKEALLAAKLLLHQICLLRHLMLRMCLVLILCSCLCLLDGSLPRGGGGFSLCYWASLFG</sequence>
<gene>
    <name evidence="1" type="ORF">ACJIZ3_023361</name>
</gene>